<protein>
    <submittedName>
        <fullName evidence="2">Uncharacterized protein</fullName>
    </submittedName>
</protein>
<dbReference type="AlphaFoldDB" id="B1L3B6"/>
<dbReference type="InParanoid" id="B1L3B6"/>
<dbReference type="EMBL" id="CP000968">
    <property type="protein sequence ID" value="ACB06945.1"/>
    <property type="molecule type" value="Genomic_DNA"/>
</dbReference>
<dbReference type="STRING" id="374847.Kcr_0185"/>
<organism evidence="2 3">
    <name type="scientific">Korarchaeum cryptofilum (strain OPF8)</name>
    <dbReference type="NCBI Taxonomy" id="374847"/>
    <lineage>
        <taxon>Archaea</taxon>
        <taxon>Thermoproteota</taxon>
        <taxon>Candidatus Korarchaeia</taxon>
        <taxon>Candidatus Korarchaeales</taxon>
        <taxon>Candidatus Korarchaeaceae</taxon>
        <taxon>Candidatus Korarchaeum</taxon>
    </lineage>
</organism>
<evidence type="ECO:0000313" key="2">
    <source>
        <dbReference type="EMBL" id="ACB06945.1"/>
    </source>
</evidence>
<sequence length="165" mass="18968">MFQFPRGIGPKNLLPSTERGERAEMDKVEQIGLNWDKFVQSVEEEPHELIALGIEGMKRVILKNLEPLARFLGMKAISFEWGKWYARMERIDLDEDESELSIIKDKELYVSLEDENGCSVVVLAIREDDSGEVDVFTRSSGEVLEIVFSGRICESQDVPWDDDLW</sequence>
<evidence type="ECO:0000313" key="3">
    <source>
        <dbReference type="Proteomes" id="UP000001686"/>
    </source>
</evidence>
<evidence type="ECO:0000256" key="1">
    <source>
        <dbReference type="SAM" id="MobiDB-lite"/>
    </source>
</evidence>
<gene>
    <name evidence="2" type="ordered locus">Kcr_0185</name>
</gene>
<dbReference type="EnsemblBacteria" id="ACB06945">
    <property type="protein sequence ID" value="ACB06945"/>
    <property type="gene ID" value="Kcr_0185"/>
</dbReference>
<dbReference type="Proteomes" id="UP000001686">
    <property type="component" value="Chromosome"/>
</dbReference>
<proteinExistence type="predicted"/>
<accession>B1L3B6</accession>
<dbReference type="KEGG" id="kcr:Kcr_0185"/>
<reference evidence="2 3" key="1">
    <citation type="journal article" date="2008" name="Proc. Natl. Acad. Sci. U.S.A.">
        <title>A korarchaeal genome reveals new insights into the evolution of the Archaea.</title>
        <authorList>
            <person name="Elkins J.G."/>
            <person name="Podar M."/>
            <person name="Graham D.E."/>
            <person name="Makarova K.S."/>
            <person name="Wolf Y."/>
            <person name="Randau L."/>
            <person name="Hedlund B.P."/>
            <person name="Brochier-Armanet C."/>
            <person name="Kunin V."/>
            <person name="Anderson I."/>
            <person name="Lapidus A."/>
            <person name="Goltsman E."/>
            <person name="Barry K."/>
            <person name="Koonin E.V."/>
            <person name="Hugenholtz P."/>
            <person name="Kyrpides N."/>
            <person name="Wanner G."/>
            <person name="Richardson P."/>
            <person name="Keller M."/>
            <person name="Stetter K.O."/>
        </authorList>
    </citation>
    <scope>NUCLEOTIDE SEQUENCE [LARGE SCALE GENOMIC DNA]</scope>
    <source>
        <strain evidence="3">OPF8</strain>
    </source>
</reference>
<feature type="region of interest" description="Disordered" evidence="1">
    <location>
        <begin position="1"/>
        <end position="20"/>
    </location>
</feature>
<name>B1L3B6_KORCO</name>
<dbReference type="HOGENOM" id="CLU_1607135_0_0_2"/>
<keyword evidence="3" id="KW-1185">Reference proteome</keyword>